<dbReference type="Proteomes" id="UP000530234">
    <property type="component" value="Unassembled WGS sequence"/>
</dbReference>
<dbReference type="PROSITE" id="PS50937">
    <property type="entry name" value="HTH_MERR_2"/>
    <property type="match status" value="1"/>
</dbReference>
<dbReference type="GO" id="GO:0003677">
    <property type="term" value="F:DNA binding"/>
    <property type="evidence" value="ECO:0007669"/>
    <property type="project" value="UniProtKB-KW"/>
</dbReference>
<dbReference type="GO" id="GO:0003700">
    <property type="term" value="F:DNA-binding transcription factor activity"/>
    <property type="evidence" value="ECO:0007669"/>
    <property type="project" value="InterPro"/>
</dbReference>
<sequence>MSDTYSPAEAAERSGFSLDTLRYYERIGLLPPITRTSTGHRRFSERDLEWLGMLRCLRDTGMPIAQLRRYAEQARAGEGTIPDRLALLVEHAARVEGHITRLREQQERLRRKIDWYSAMAPSAPTPSAGREEPTAVGHGARPVPASSGAAA</sequence>
<dbReference type="AlphaFoldDB" id="A0A7W3XY00"/>
<organism evidence="4 5">
    <name type="scientific">Streptomyces calidiresistens</name>
    <dbReference type="NCBI Taxonomy" id="1485586"/>
    <lineage>
        <taxon>Bacteria</taxon>
        <taxon>Bacillati</taxon>
        <taxon>Actinomycetota</taxon>
        <taxon>Actinomycetes</taxon>
        <taxon>Kitasatosporales</taxon>
        <taxon>Streptomycetaceae</taxon>
        <taxon>Streptomyces</taxon>
    </lineage>
</organism>
<feature type="domain" description="HTH merR-type" evidence="3">
    <location>
        <begin position="4"/>
        <end position="73"/>
    </location>
</feature>
<evidence type="ECO:0000313" key="5">
    <source>
        <dbReference type="Proteomes" id="UP000530234"/>
    </source>
</evidence>
<dbReference type="Pfam" id="PF13411">
    <property type="entry name" value="MerR_1"/>
    <property type="match status" value="1"/>
</dbReference>
<name>A0A7W3XY00_9ACTN</name>
<dbReference type="SUPFAM" id="SSF46955">
    <property type="entry name" value="Putative DNA-binding domain"/>
    <property type="match status" value="1"/>
</dbReference>
<accession>A0A7W3XY00</accession>
<dbReference type="InterPro" id="IPR009061">
    <property type="entry name" value="DNA-bd_dom_put_sf"/>
</dbReference>
<feature type="region of interest" description="Disordered" evidence="2">
    <location>
        <begin position="120"/>
        <end position="151"/>
    </location>
</feature>
<dbReference type="EMBL" id="VKHS01000512">
    <property type="protein sequence ID" value="MBB0231428.1"/>
    <property type="molecule type" value="Genomic_DNA"/>
</dbReference>
<dbReference type="InterPro" id="IPR000551">
    <property type="entry name" value="MerR-type_HTH_dom"/>
</dbReference>
<evidence type="ECO:0000256" key="2">
    <source>
        <dbReference type="SAM" id="MobiDB-lite"/>
    </source>
</evidence>
<dbReference type="InterPro" id="IPR047057">
    <property type="entry name" value="MerR_fam"/>
</dbReference>
<gene>
    <name evidence="4" type="ORF">FOE67_18425</name>
</gene>
<reference evidence="5" key="1">
    <citation type="submission" date="2019-10" db="EMBL/GenBank/DDBJ databases">
        <title>Streptomyces sp. nov., a novel actinobacterium isolated from alkaline environment.</title>
        <authorList>
            <person name="Golinska P."/>
        </authorList>
    </citation>
    <scope>NUCLEOTIDE SEQUENCE [LARGE SCALE GENOMIC DNA]</scope>
    <source>
        <strain evidence="5">DSM 42108</strain>
    </source>
</reference>
<dbReference type="Gene3D" id="1.10.1660.10">
    <property type="match status" value="1"/>
</dbReference>
<protein>
    <submittedName>
        <fullName evidence="4">MerR family transcriptional regulator</fullName>
    </submittedName>
</protein>
<proteinExistence type="predicted"/>
<evidence type="ECO:0000256" key="1">
    <source>
        <dbReference type="ARBA" id="ARBA00023125"/>
    </source>
</evidence>
<comment type="caution">
    <text evidence="4">The sequence shown here is derived from an EMBL/GenBank/DDBJ whole genome shotgun (WGS) entry which is preliminary data.</text>
</comment>
<keyword evidence="1" id="KW-0238">DNA-binding</keyword>
<dbReference type="CDD" id="cd01109">
    <property type="entry name" value="HTH_YyaN"/>
    <property type="match status" value="1"/>
</dbReference>
<evidence type="ECO:0000259" key="3">
    <source>
        <dbReference type="PROSITE" id="PS50937"/>
    </source>
</evidence>
<dbReference type="PANTHER" id="PTHR30204">
    <property type="entry name" value="REDOX-CYCLING DRUG-SENSING TRANSCRIPTIONAL ACTIVATOR SOXR"/>
    <property type="match status" value="1"/>
</dbReference>
<dbReference type="RefSeq" id="WP_182665788.1">
    <property type="nucleotide sequence ID" value="NZ_VKHS01000512.1"/>
</dbReference>
<dbReference type="PANTHER" id="PTHR30204:SF98">
    <property type="entry name" value="HTH-TYPE TRANSCRIPTIONAL REGULATOR ADHR"/>
    <property type="match status" value="1"/>
</dbReference>
<dbReference type="SMART" id="SM00422">
    <property type="entry name" value="HTH_MERR"/>
    <property type="match status" value="1"/>
</dbReference>
<keyword evidence="5" id="KW-1185">Reference proteome</keyword>
<evidence type="ECO:0000313" key="4">
    <source>
        <dbReference type="EMBL" id="MBB0231428.1"/>
    </source>
</evidence>